<protein>
    <submittedName>
        <fullName evidence="1">Uncharacterized protein</fullName>
    </submittedName>
</protein>
<accession>A0AAN0MJR1</accession>
<organism evidence="1 2">
    <name type="scientific">Pectobacterium araliae</name>
    <dbReference type="NCBI Taxonomy" id="3073862"/>
    <lineage>
        <taxon>Bacteria</taxon>
        <taxon>Pseudomonadati</taxon>
        <taxon>Pseudomonadota</taxon>
        <taxon>Gammaproteobacteria</taxon>
        <taxon>Enterobacterales</taxon>
        <taxon>Pectobacteriaceae</taxon>
        <taxon>Pectobacterium</taxon>
    </lineage>
</organism>
<reference evidence="2" key="1">
    <citation type="journal article" date="2024" name="Int. J. Syst. Evol. Microbiol.">
        <title>Pectobacterium araliae sp. nov., a pathogen causing bacterial soft rot of Japanese angelica tree in Japan.</title>
        <authorList>
            <person name="Sawada H."/>
            <person name="Someya N."/>
            <person name="Morohoshi T."/>
            <person name="Ono M."/>
            <person name="Satou M."/>
        </authorList>
    </citation>
    <scope>NUCLEOTIDE SEQUENCE [LARGE SCALE GENOMIC DNA]</scope>
    <source>
        <strain evidence="2">MAFF 302110</strain>
    </source>
</reference>
<evidence type="ECO:0000313" key="2">
    <source>
        <dbReference type="Proteomes" id="UP001377830"/>
    </source>
</evidence>
<dbReference type="EMBL" id="AP028908">
    <property type="protein sequence ID" value="BES83778.1"/>
    <property type="molecule type" value="Genomic_DNA"/>
</dbReference>
<name>A0AAN0MJR1_9GAMM</name>
<gene>
    <name evidence="1" type="ORF">PEC302110_08750</name>
</gene>
<dbReference type="Proteomes" id="UP001377830">
    <property type="component" value="Chromosome"/>
</dbReference>
<dbReference type="AlphaFoldDB" id="A0AAN0MJR1"/>
<dbReference type="KEGG" id="parl:PEC302110_08750"/>
<keyword evidence="2" id="KW-1185">Reference proteome</keyword>
<proteinExistence type="predicted"/>
<evidence type="ECO:0000313" key="1">
    <source>
        <dbReference type="EMBL" id="BES83778.1"/>
    </source>
</evidence>
<sequence length="54" mass="5784">MASGEVSSAILFGLFSMMQPDARRSELTAILALYDLRNAIAVDLFLIALLIGIA</sequence>